<dbReference type="InterPro" id="IPR002893">
    <property type="entry name" value="Znf_MYND"/>
</dbReference>
<organism evidence="7 8">
    <name type="scientific">Talaromyces pinophilus</name>
    <name type="common">Penicillium pinophilum</name>
    <dbReference type="NCBI Taxonomy" id="128442"/>
    <lineage>
        <taxon>Eukaryota</taxon>
        <taxon>Fungi</taxon>
        <taxon>Dikarya</taxon>
        <taxon>Ascomycota</taxon>
        <taxon>Pezizomycotina</taxon>
        <taxon>Eurotiomycetes</taxon>
        <taxon>Eurotiomycetidae</taxon>
        <taxon>Eurotiales</taxon>
        <taxon>Trichocomaceae</taxon>
        <taxon>Talaromyces</taxon>
        <taxon>Talaromyces sect. Talaromyces</taxon>
    </lineage>
</organism>
<dbReference type="AlphaFoldDB" id="A0A6V8HKA7"/>
<dbReference type="SUPFAM" id="SSF144232">
    <property type="entry name" value="HIT/MYND zinc finger-like"/>
    <property type="match status" value="1"/>
</dbReference>
<dbReference type="PANTHER" id="PTHR12197:SF251">
    <property type="entry name" value="EG:BACR7C10.4 PROTEIN"/>
    <property type="match status" value="1"/>
</dbReference>
<dbReference type="PROSITE" id="PS50280">
    <property type="entry name" value="SET"/>
    <property type="match status" value="1"/>
</dbReference>
<keyword evidence="8" id="KW-1185">Reference proteome</keyword>
<dbReference type="Gene3D" id="6.10.140.2220">
    <property type="match status" value="1"/>
</dbReference>
<dbReference type="InterPro" id="IPR046341">
    <property type="entry name" value="SET_dom_sf"/>
</dbReference>
<evidence type="ECO:0000259" key="5">
    <source>
        <dbReference type="PROSITE" id="PS50280"/>
    </source>
</evidence>
<evidence type="ECO:0000256" key="2">
    <source>
        <dbReference type="ARBA" id="ARBA00022771"/>
    </source>
</evidence>
<feature type="domain" description="SET" evidence="5">
    <location>
        <begin position="9"/>
        <end position="255"/>
    </location>
</feature>
<protein>
    <submittedName>
        <fullName evidence="7">SET and MYND domain protein</fullName>
    </submittedName>
</protein>
<dbReference type="Gene3D" id="2.170.270.10">
    <property type="entry name" value="SET domain"/>
    <property type="match status" value="1"/>
</dbReference>
<keyword evidence="2 4" id="KW-0863">Zinc-finger</keyword>
<evidence type="ECO:0000256" key="4">
    <source>
        <dbReference type="PROSITE-ProRule" id="PRU00134"/>
    </source>
</evidence>
<keyword evidence="1" id="KW-0479">Metal-binding</keyword>
<sequence>MVTSTANSARTEVRPAEQNGISIGLGVFATTDIKKSADIVVLDQPPIALVEEKQLKNICSGCYDVGKGGSIDNRRPGLVKACVRCKVVSYCDKNCQRKDWKAGHSLECSIYAKLHPKVLPLPVRAILRIVLCWKNDKIPKEVWDEFNALTFPKIYEGESQEARDHALMTKAVMEYGNLKDLDPDWMKELFGKLNANSFTLTTAYGRRRGVYLHPGAARFNHSCDPNASYSFDKGKLYVRAIRPIAKDEQISIPYIDVTYSVGTRRHELKDRYKFDCRCTRCQHDMDTIKPEEIKKRGELEQSTNSKIDDIVKSSSASASGTGFATAWKLSSMIRKLSEKTDWDAVNTQQQPLAALRTEIMLCKAHDQMYKQSAVDAAVRHLRTDPTQYPDECHPMRREHAYEFFWHLLYADKAMEMQGDPKDYDSPFDIHEIKPLFYAWMVLNWMLYGNVQGEIIAGTRKLMDEVVWPNPTLKAQAENDIVWVTEDLCAAGMLWEHRDKNIAKHLKSMEEIVETTLKQEKRNTWG</sequence>
<dbReference type="PANTHER" id="PTHR12197">
    <property type="entry name" value="HISTONE-LYSINE N-METHYLTRANSFERASE SMYD"/>
    <property type="match status" value="1"/>
</dbReference>
<dbReference type="Pfam" id="PF00856">
    <property type="entry name" value="SET"/>
    <property type="match status" value="1"/>
</dbReference>
<dbReference type="InterPro" id="IPR050869">
    <property type="entry name" value="H3K4_H4K5_MeTrfase"/>
</dbReference>
<evidence type="ECO:0000313" key="7">
    <source>
        <dbReference type="EMBL" id="GAM38764.1"/>
    </source>
</evidence>
<dbReference type="Proteomes" id="UP000053095">
    <property type="component" value="Unassembled WGS sequence"/>
</dbReference>
<feature type="domain" description="MYND-type" evidence="6">
    <location>
        <begin position="59"/>
        <end position="108"/>
    </location>
</feature>
<dbReference type="InterPro" id="IPR001214">
    <property type="entry name" value="SET_dom"/>
</dbReference>
<accession>A0A6V8HKA7</accession>
<evidence type="ECO:0000313" key="8">
    <source>
        <dbReference type="Proteomes" id="UP000053095"/>
    </source>
</evidence>
<gene>
    <name evidence="7" type="ORF">TCE0_033f09764</name>
</gene>
<proteinExistence type="predicted"/>
<keyword evidence="3" id="KW-0862">Zinc</keyword>
<name>A0A6V8HKA7_TALPI</name>
<evidence type="ECO:0000259" key="6">
    <source>
        <dbReference type="PROSITE" id="PS50865"/>
    </source>
</evidence>
<dbReference type="GO" id="GO:0008270">
    <property type="term" value="F:zinc ion binding"/>
    <property type="evidence" value="ECO:0007669"/>
    <property type="project" value="UniProtKB-KW"/>
</dbReference>
<dbReference type="PROSITE" id="PS50865">
    <property type="entry name" value="ZF_MYND_2"/>
    <property type="match status" value="1"/>
</dbReference>
<dbReference type="EMBL" id="DF933829">
    <property type="protein sequence ID" value="GAM38764.1"/>
    <property type="molecule type" value="Genomic_DNA"/>
</dbReference>
<reference evidence="8" key="1">
    <citation type="journal article" date="2015" name="Genome Announc.">
        <title>Draft genome sequence of Talaromyces cellulolyticus strain Y-94, a source of lignocellulosic biomass-degrading enzymes.</title>
        <authorList>
            <person name="Fujii T."/>
            <person name="Koike H."/>
            <person name="Sawayama S."/>
            <person name="Yano S."/>
            <person name="Inoue H."/>
        </authorList>
    </citation>
    <scope>NUCLEOTIDE SEQUENCE [LARGE SCALE GENOMIC DNA]</scope>
    <source>
        <strain evidence="8">Y-94</strain>
    </source>
</reference>
<dbReference type="CDD" id="cd20071">
    <property type="entry name" value="SET_SMYD"/>
    <property type="match status" value="1"/>
</dbReference>
<dbReference type="Pfam" id="PF01753">
    <property type="entry name" value="zf-MYND"/>
    <property type="match status" value="1"/>
</dbReference>
<dbReference type="SUPFAM" id="SSF82199">
    <property type="entry name" value="SET domain"/>
    <property type="match status" value="1"/>
</dbReference>
<evidence type="ECO:0000256" key="1">
    <source>
        <dbReference type="ARBA" id="ARBA00022723"/>
    </source>
</evidence>
<dbReference type="Gene3D" id="1.10.220.160">
    <property type="match status" value="1"/>
</dbReference>
<dbReference type="GO" id="GO:0005634">
    <property type="term" value="C:nucleus"/>
    <property type="evidence" value="ECO:0007669"/>
    <property type="project" value="TreeGrafter"/>
</dbReference>
<comment type="caution">
    <text evidence="7">The sequence shown here is derived from an EMBL/GenBank/DDBJ whole genome shotgun (WGS) entry which is preliminary data.</text>
</comment>
<evidence type="ECO:0000256" key="3">
    <source>
        <dbReference type="ARBA" id="ARBA00022833"/>
    </source>
</evidence>